<organism evidence="3 4">
    <name type="scientific">Desmospora profundinema</name>
    <dbReference type="NCBI Taxonomy" id="1571184"/>
    <lineage>
        <taxon>Bacteria</taxon>
        <taxon>Bacillati</taxon>
        <taxon>Bacillota</taxon>
        <taxon>Bacilli</taxon>
        <taxon>Bacillales</taxon>
        <taxon>Thermoactinomycetaceae</taxon>
        <taxon>Desmospora</taxon>
    </lineage>
</organism>
<dbReference type="Pfam" id="PF02589">
    <property type="entry name" value="LUD_dom"/>
    <property type="match status" value="1"/>
</dbReference>
<dbReference type="PANTHER" id="PTHR43682">
    <property type="entry name" value="LACTATE UTILIZATION PROTEIN C"/>
    <property type="match status" value="1"/>
</dbReference>
<dbReference type="InterPro" id="IPR003741">
    <property type="entry name" value="LUD_dom"/>
</dbReference>
<reference evidence="3 4" key="1">
    <citation type="submission" date="2023-07" db="EMBL/GenBank/DDBJ databases">
        <title>Genomic Encyclopedia of Type Strains, Phase IV (KMG-IV): sequencing the most valuable type-strain genomes for metagenomic binning, comparative biology and taxonomic classification.</title>
        <authorList>
            <person name="Goeker M."/>
        </authorList>
    </citation>
    <scope>NUCLEOTIDE SEQUENCE [LARGE SCALE GENOMIC DNA]</scope>
    <source>
        <strain evidence="3 4">DSM 45903</strain>
    </source>
</reference>
<accession>A0ABU1INB4</accession>
<feature type="region of interest" description="Disordered" evidence="1">
    <location>
        <begin position="1"/>
        <end position="35"/>
    </location>
</feature>
<gene>
    <name evidence="3" type="ORF">JOE21_002285</name>
</gene>
<dbReference type="PANTHER" id="PTHR43682:SF1">
    <property type="entry name" value="LACTATE UTILIZATION PROTEIN C"/>
    <property type="match status" value="1"/>
</dbReference>
<keyword evidence="4" id="KW-1185">Reference proteome</keyword>
<dbReference type="SUPFAM" id="SSF100950">
    <property type="entry name" value="NagB/RpiA/CoA transferase-like"/>
    <property type="match status" value="1"/>
</dbReference>
<comment type="caution">
    <text evidence="3">The sequence shown here is derived from an EMBL/GenBank/DDBJ whole genome shotgun (WGS) entry which is preliminary data.</text>
</comment>
<protein>
    <submittedName>
        <fullName evidence="3">L-lactate dehydrogenase complex protein LldG</fullName>
    </submittedName>
</protein>
<dbReference type="Proteomes" id="UP001185012">
    <property type="component" value="Unassembled WGS sequence"/>
</dbReference>
<dbReference type="Gene3D" id="3.40.50.10420">
    <property type="entry name" value="NagB/RpiA/CoA transferase-like"/>
    <property type="match status" value="1"/>
</dbReference>
<feature type="compositionally biased region" description="Basic and acidic residues" evidence="1">
    <location>
        <begin position="1"/>
        <end position="26"/>
    </location>
</feature>
<feature type="domain" description="LUD" evidence="2">
    <location>
        <begin position="45"/>
        <end position="219"/>
    </location>
</feature>
<evidence type="ECO:0000259" key="2">
    <source>
        <dbReference type="Pfam" id="PF02589"/>
    </source>
</evidence>
<dbReference type="InterPro" id="IPR037171">
    <property type="entry name" value="NagB/RpiA_transferase-like"/>
</dbReference>
<dbReference type="EMBL" id="JAVDQG010000004">
    <property type="protein sequence ID" value="MDR6226279.1"/>
    <property type="molecule type" value="Genomic_DNA"/>
</dbReference>
<name>A0ABU1INB4_9BACL</name>
<evidence type="ECO:0000313" key="4">
    <source>
        <dbReference type="Proteomes" id="UP001185012"/>
    </source>
</evidence>
<dbReference type="InterPro" id="IPR024185">
    <property type="entry name" value="FTHF_cligase-like_sf"/>
</dbReference>
<proteinExistence type="predicted"/>
<evidence type="ECO:0000256" key="1">
    <source>
        <dbReference type="SAM" id="MobiDB-lite"/>
    </source>
</evidence>
<evidence type="ECO:0000313" key="3">
    <source>
        <dbReference type="EMBL" id="MDR6226279.1"/>
    </source>
</evidence>
<sequence length="224" mass="25056">MNDKLSKKDAFLERISQRLGRPRPDTVEAPEWPDQPWDELKEGGLEQFAANLEQAGADVIQVPHRQALSERLHHDMRQQRVKRLVAWNDPVLSPLLEGAPLEQVDRWDPSHPDKSIRSAEQADVGLVRAEWGLAFSGTVMLWNDKGRGRSVSLLPAALWVILPASRILPRMEPALSWIREQGCPPSCINFISGPSRTSDIENDLSIGVHGPGELRVYVVDAMKG</sequence>
<dbReference type="RefSeq" id="WP_309865920.1">
    <property type="nucleotide sequence ID" value="NZ_JAVDQG010000004.1"/>
</dbReference>